<keyword evidence="10" id="KW-1185">Reference proteome</keyword>
<keyword evidence="2" id="KW-0813">Transport</keyword>
<feature type="transmembrane region" description="Helical" evidence="7">
    <location>
        <begin position="50"/>
        <end position="70"/>
    </location>
</feature>
<dbReference type="PROSITE" id="PS00216">
    <property type="entry name" value="SUGAR_TRANSPORT_1"/>
    <property type="match status" value="1"/>
</dbReference>
<feature type="transmembrane region" description="Helical" evidence="7">
    <location>
        <begin position="223"/>
        <end position="245"/>
    </location>
</feature>
<feature type="transmembrane region" description="Helical" evidence="7">
    <location>
        <begin position="291"/>
        <end position="310"/>
    </location>
</feature>
<dbReference type="InterPro" id="IPR020846">
    <property type="entry name" value="MFS_dom"/>
</dbReference>
<dbReference type="AlphaFoldDB" id="A0A1U9K950"/>
<organism evidence="9 10">
    <name type="scientific">Novibacillus thermophilus</name>
    <dbReference type="NCBI Taxonomy" id="1471761"/>
    <lineage>
        <taxon>Bacteria</taxon>
        <taxon>Bacillati</taxon>
        <taxon>Bacillota</taxon>
        <taxon>Bacilli</taxon>
        <taxon>Bacillales</taxon>
        <taxon>Thermoactinomycetaceae</taxon>
        <taxon>Novibacillus</taxon>
    </lineage>
</organism>
<dbReference type="InterPro" id="IPR050189">
    <property type="entry name" value="MFS_Efflux_Transporters"/>
</dbReference>
<name>A0A1U9K950_9BACL</name>
<dbReference type="Gene3D" id="1.20.1250.20">
    <property type="entry name" value="MFS general substrate transporter like domains"/>
    <property type="match status" value="1"/>
</dbReference>
<dbReference type="SUPFAM" id="SSF103473">
    <property type="entry name" value="MFS general substrate transporter"/>
    <property type="match status" value="1"/>
</dbReference>
<dbReference type="InterPro" id="IPR005829">
    <property type="entry name" value="Sugar_transporter_CS"/>
</dbReference>
<evidence type="ECO:0000256" key="6">
    <source>
        <dbReference type="ARBA" id="ARBA00023136"/>
    </source>
</evidence>
<keyword evidence="3" id="KW-1003">Cell membrane</keyword>
<reference evidence="9 10" key="1">
    <citation type="journal article" date="2015" name="Int. J. Syst. Evol. Microbiol.">
        <title>Novibacillus thermophilus gen. nov., sp. nov., a Gram-staining-negative and moderately thermophilic member of the family Thermoactinomycetaceae.</title>
        <authorList>
            <person name="Yang G."/>
            <person name="Chen J."/>
            <person name="Zhou S."/>
        </authorList>
    </citation>
    <scope>NUCLEOTIDE SEQUENCE [LARGE SCALE GENOMIC DNA]</scope>
    <source>
        <strain evidence="9 10">SG-1</strain>
    </source>
</reference>
<dbReference type="InterPro" id="IPR011701">
    <property type="entry name" value="MFS"/>
</dbReference>
<dbReference type="KEGG" id="ntr:B0W44_13260"/>
<evidence type="ECO:0000256" key="4">
    <source>
        <dbReference type="ARBA" id="ARBA00022692"/>
    </source>
</evidence>
<feature type="transmembrane region" description="Helical" evidence="7">
    <location>
        <begin position="116"/>
        <end position="133"/>
    </location>
</feature>
<evidence type="ECO:0000313" key="10">
    <source>
        <dbReference type="Proteomes" id="UP000188603"/>
    </source>
</evidence>
<dbReference type="PANTHER" id="PTHR43124">
    <property type="entry name" value="PURINE EFFLUX PUMP PBUE"/>
    <property type="match status" value="1"/>
</dbReference>
<feature type="transmembrane region" description="Helical" evidence="7">
    <location>
        <begin position="145"/>
        <end position="163"/>
    </location>
</feature>
<evidence type="ECO:0000259" key="8">
    <source>
        <dbReference type="PROSITE" id="PS50850"/>
    </source>
</evidence>
<feature type="transmembrane region" description="Helical" evidence="7">
    <location>
        <begin position="16"/>
        <end position="38"/>
    </location>
</feature>
<dbReference type="PROSITE" id="PS50850">
    <property type="entry name" value="MFS"/>
    <property type="match status" value="1"/>
</dbReference>
<dbReference type="RefSeq" id="WP_149027019.1">
    <property type="nucleotide sequence ID" value="NZ_CP019699.1"/>
</dbReference>
<dbReference type="GO" id="GO:0022857">
    <property type="term" value="F:transmembrane transporter activity"/>
    <property type="evidence" value="ECO:0007669"/>
    <property type="project" value="InterPro"/>
</dbReference>
<dbReference type="CDD" id="cd17474">
    <property type="entry name" value="MFS_YfmO_like"/>
    <property type="match status" value="1"/>
</dbReference>
<proteinExistence type="predicted"/>
<feature type="transmembrane region" description="Helical" evidence="7">
    <location>
        <begin position="169"/>
        <end position="194"/>
    </location>
</feature>
<feature type="transmembrane region" description="Helical" evidence="7">
    <location>
        <begin position="316"/>
        <end position="338"/>
    </location>
</feature>
<evidence type="ECO:0000256" key="1">
    <source>
        <dbReference type="ARBA" id="ARBA00004651"/>
    </source>
</evidence>
<evidence type="ECO:0000313" key="9">
    <source>
        <dbReference type="EMBL" id="AQS56585.1"/>
    </source>
</evidence>
<keyword evidence="5 7" id="KW-1133">Transmembrane helix</keyword>
<dbReference type="PANTHER" id="PTHR43124:SF3">
    <property type="entry name" value="CHLORAMPHENICOL EFFLUX PUMP RV0191"/>
    <property type="match status" value="1"/>
</dbReference>
<dbReference type="Proteomes" id="UP000188603">
    <property type="component" value="Chromosome"/>
</dbReference>
<protein>
    <submittedName>
        <fullName evidence="9">MFS transporter</fullName>
    </submittedName>
</protein>
<accession>A0A1U9K950</accession>
<keyword evidence="4 7" id="KW-0812">Transmembrane</keyword>
<gene>
    <name evidence="9" type="ORF">B0W44_13260</name>
</gene>
<dbReference type="GO" id="GO:0005886">
    <property type="term" value="C:plasma membrane"/>
    <property type="evidence" value="ECO:0007669"/>
    <property type="project" value="UniProtKB-SubCell"/>
</dbReference>
<dbReference type="EMBL" id="CP019699">
    <property type="protein sequence ID" value="AQS56585.1"/>
    <property type="molecule type" value="Genomic_DNA"/>
</dbReference>
<dbReference type="Pfam" id="PF07690">
    <property type="entry name" value="MFS_1"/>
    <property type="match status" value="1"/>
</dbReference>
<dbReference type="InterPro" id="IPR036259">
    <property type="entry name" value="MFS_trans_sf"/>
</dbReference>
<evidence type="ECO:0000256" key="3">
    <source>
        <dbReference type="ARBA" id="ARBA00022475"/>
    </source>
</evidence>
<comment type="subcellular location">
    <subcellularLocation>
        <location evidence="1">Cell membrane</location>
        <topology evidence="1">Multi-pass membrane protein</topology>
    </subcellularLocation>
</comment>
<feature type="domain" description="Major facilitator superfamily (MFS) profile" evidence="8">
    <location>
        <begin position="16"/>
        <end position="388"/>
    </location>
</feature>
<evidence type="ECO:0000256" key="5">
    <source>
        <dbReference type="ARBA" id="ARBA00022989"/>
    </source>
</evidence>
<keyword evidence="6 7" id="KW-0472">Membrane</keyword>
<evidence type="ECO:0000256" key="2">
    <source>
        <dbReference type="ARBA" id="ARBA00022448"/>
    </source>
</evidence>
<evidence type="ECO:0000256" key="7">
    <source>
        <dbReference type="SAM" id="Phobius"/>
    </source>
</evidence>
<dbReference type="STRING" id="1471761.B0W44_13260"/>
<sequence>MSGQNSQSRERPRASAIATLSLIPLIMVLGNSMIVPVLPQAKAALDVSQFQVSLFITLFSIPAGIVIPLAGILSDRIGRKKVIIPSLLLYGTGGVVAGLAAWIGDGSYPLLLTGRIIQGIGAAGTAPIAMALVGDLYDRQSRSKALGIIEAANGMGKVLSPIIGSLLAVITWFSLFFAFPILCLPAAVLVWWLIREPGTQKEPPPLAQYKNHLMNTWKNQGKWLLAAFLAGSVTLFVLFGVLFYLSDVLEKTYRIEGVRKGLVLAIPLLALSSTSYWCGGFVQHRIKYMKPFIVAGLGTLAVVIGAVPFVNSNIVLISLLVVGGVGSGLVLPCLNTMITSSVGKEERGIVTSLYNSVRFIGVALGPPYSALLWTQKPPCFCQSAALQR</sequence>
<feature type="transmembrane region" description="Helical" evidence="7">
    <location>
        <begin position="82"/>
        <end position="104"/>
    </location>
</feature>
<dbReference type="OrthoDB" id="2986280at2"/>